<dbReference type="RefSeq" id="WP_014019840.1">
    <property type="nucleotide sequence ID" value="NC_015914.1"/>
</dbReference>
<dbReference type="STRING" id="880070.Cycma_1792"/>
<comment type="caution">
    <text evidence="3">Lacks conserved residue(s) required for the propagation of feature annotation.</text>
</comment>
<dbReference type="HAMAP" id="MF_00197">
    <property type="entry name" value="DAP_epimerase"/>
    <property type="match status" value="1"/>
</dbReference>
<organism evidence="5 6">
    <name type="scientific">Cyclobacterium marinum (strain ATCC 25205 / DSM 745 / LMG 13164 / NCIMB 1802)</name>
    <name type="common">Flectobacillus marinus</name>
    <dbReference type="NCBI Taxonomy" id="880070"/>
    <lineage>
        <taxon>Bacteria</taxon>
        <taxon>Pseudomonadati</taxon>
        <taxon>Bacteroidota</taxon>
        <taxon>Cytophagia</taxon>
        <taxon>Cytophagales</taxon>
        <taxon>Cyclobacteriaceae</taxon>
        <taxon>Cyclobacterium</taxon>
    </lineage>
</organism>
<evidence type="ECO:0000256" key="4">
    <source>
        <dbReference type="NCBIfam" id="TIGR00652"/>
    </source>
</evidence>
<dbReference type="SUPFAM" id="SSF54506">
    <property type="entry name" value="Diaminopimelate epimerase-like"/>
    <property type="match status" value="2"/>
</dbReference>
<reference evidence="6" key="1">
    <citation type="submission" date="2011-07" db="EMBL/GenBank/DDBJ databases">
        <title>The complete genome of Cyclobacterium marinum DSM 745.</title>
        <authorList>
            <person name="Lucas S."/>
            <person name="Han J."/>
            <person name="Lapidus A."/>
            <person name="Bruce D."/>
            <person name="Goodwin L."/>
            <person name="Pitluck S."/>
            <person name="Peters L."/>
            <person name="Kyrpides N."/>
            <person name="Mavromatis K."/>
            <person name="Ivanova N."/>
            <person name="Ovchinnikova G."/>
            <person name="Chertkov O."/>
            <person name="Detter J.C."/>
            <person name="Tapia R."/>
            <person name="Han C."/>
            <person name="Land M."/>
            <person name="Hauser L."/>
            <person name="Markowitz V."/>
            <person name="Cheng J.-F."/>
            <person name="Hugenholtz P."/>
            <person name="Woyke T."/>
            <person name="Wu D."/>
            <person name="Tindall B."/>
            <person name="Schuetze A."/>
            <person name="Brambilla E."/>
            <person name="Klenk H.-P."/>
            <person name="Eisen J.A."/>
        </authorList>
    </citation>
    <scope>NUCLEOTIDE SEQUENCE [LARGE SCALE GENOMIC DNA]</scope>
    <source>
        <strain evidence="6">ATCC 25205 / DSM 745 / LMG 13164 / NCIMB 1802</strain>
    </source>
</reference>
<keyword evidence="3" id="KW-0457">Lysine biosynthesis</keyword>
<feature type="binding site" evidence="3">
    <location>
        <begin position="187"/>
        <end position="188"/>
    </location>
    <ligand>
        <name>substrate</name>
    </ligand>
</feature>
<comment type="catalytic activity">
    <reaction evidence="3">
        <text>(2S,6S)-2,6-diaminopimelate = meso-2,6-diaminopimelate</text>
        <dbReference type="Rhea" id="RHEA:15393"/>
        <dbReference type="ChEBI" id="CHEBI:57609"/>
        <dbReference type="ChEBI" id="CHEBI:57791"/>
        <dbReference type="EC" id="5.1.1.7"/>
    </reaction>
</comment>
<dbReference type="HOGENOM" id="CLU_053306_3_2_10"/>
<keyword evidence="3" id="KW-0963">Cytoplasm</keyword>
<feature type="site" description="Could be important to modulate the pK values of the two catalytic cysteine residues" evidence="3">
    <location>
        <position position="137"/>
    </location>
</feature>
<dbReference type="PANTHER" id="PTHR31689:SF0">
    <property type="entry name" value="DIAMINOPIMELATE EPIMERASE"/>
    <property type="match status" value="1"/>
</dbReference>
<feature type="binding site" evidence="3">
    <location>
        <position position="13"/>
    </location>
    <ligand>
        <name>substrate</name>
    </ligand>
</feature>
<dbReference type="PANTHER" id="PTHR31689">
    <property type="entry name" value="DIAMINOPIMELATE EPIMERASE, CHLOROPLASTIC"/>
    <property type="match status" value="1"/>
</dbReference>
<dbReference type="Pfam" id="PF01678">
    <property type="entry name" value="DAP_epimerase"/>
    <property type="match status" value="2"/>
</dbReference>
<evidence type="ECO:0000256" key="3">
    <source>
        <dbReference type="HAMAP-Rule" id="MF_00197"/>
    </source>
</evidence>
<keyword evidence="3" id="KW-0028">Amino-acid biosynthesis</keyword>
<dbReference type="AlphaFoldDB" id="G0IW00"/>
<dbReference type="GO" id="GO:0009089">
    <property type="term" value="P:lysine biosynthetic process via diaminopimelate"/>
    <property type="evidence" value="ECO:0007669"/>
    <property type="project" value="UniProtKB-UniRule"/>
</dbReference>
<feature type="binding site" evidence="3">
    <location>
        <begin position="198"/>
        <end position="199"/>
    </location>
    <ligand>
        <name>substrate</name>
    </ligand>
</feature>
<protein>
    <recommendedName>
        <fullName evidence="3 4">Diaminopimelate epimerase</fullName>
        <shortName evidence="3">DAP epimerase</shortName>
        <ecNumber evidence="3 4">5.1.1.7</ecNumber>
    </recommendedName>
    <alternativeName>
        <fullName evidence="3">PLP-independent amino acid racemase</fullName>
    </alternativeName>
</protein>
<gene>
    <name evidence="3" type="primary">dapF</name>
    <name evidence="5" type="ordered locus">Cycma_1792</name>
</gene>
<name>G0IW00_CYCMS</name>
<dbReference type="Proteomes" id="UP000001635">
    <property type="component" value="Chromosome"/>
</dbReference>
<dbReference type="EMBL" id="CP002955">
    <property type="protein sequence ID" value="AEL25545.1"/>
    <property type="molecule type" value="Genomic_DNA"/>
</dbReference>
<dbReference type="UniPathway" id="UPA00034">
    <property type="reaction ID" value="UER00025"/>
</dbReference>
<dbReference type="InterPro" id="IPR001653">
    <property type="entry name" value="DAP_epimerase_DapF"/>
</dbReference>
<dbReference type="GO" id="GO:0008837">
    <property type="term" value="F:diaminopimelate epimerase activity"/>
    <property type="evidence" value="ECO:0007669"/>
    <property type="project" value="UniProtKB-UniRule"/>
</dbReference>
<comment type="function">
    <text evidence="3">Catalyzes the stereoinversion of LL-2,6-diaminopimelate (L,L-DAP) to meso-diaminopimelate (meso-DAP), a precursor of L-lysine and an essential component of the bacterial peptidoglycan.</text>
</comment>
<feature type="active site" description="Proton donor" evidence="3">
    <location>
        <position position="73"/>
    </location>
</feature>
<evidence type="ECO:0000313" key="5">
    <source>
        <dbReference type="EMBL" id="AEL25545.1"/>
    </source>
</evidence>
<dbReference type="KEGG" id="cmr:Cycma_1792"/>
<accession>G0IW00</accession>
<proteinExistence type="inferred from homology"/>
<sequence length="268" mass="29509">MDINFYKYQGTGNDFIMIDGRTFSFGPDPIPYIQQLCHRKFGIGADGLILIQSHADYDFEMCYYNADGSQSMCGNGARCAVAFSKFLGIIDQNTTFLAIDGVHTATISGNSVALRMGDVKEVQSIDQDFFANTGSPHHMRFVDKVNEFDVVGTGRAIRRDKQRYPEGTNVNFISILSPDTIQVRTYERGVEDETLSCGTGVTACALLYGEQKQMNKINIQTPGGNLQVSFEKGINGNFEKIVLTGPADQVFSGTINVDIPSDAINEYN</sequence>
<feature type="binding site" evidence="3">
    <location>
        <position position="65"/>
    </location>
    <ligand>
        <name>substrate</name>
    </ligand>
</feature>
<feature type="binding site" evidence="3">
    <location>
        <begin position="74"/>
        <end position="75"/>
    </location>
    <ligand>
        <name>substrate</name>
    </ligand>
</feature>
<dbReference type="Gene3D" id="3.10.310.10">
    <property type="entry name" value="Diaminopimelate Epimerase, Chain A, domain 1"/>
    <property type="match status" value="2"/>
</dbReference>
<keyword evidence="2 3" id="KW-0413">Isomerase</keyword>
<feature type="binding site" evidence="3">
    <location>
        <position position="169"/>
    </location>
    <ligand>
        <name>substrate</name>
    </ligand>
</feature>
<feature type="site" description="Could be important to modulate the pK values of the two catalytic cysteine residues" evidence="3">
    <location>
        <position position="187"/>
    </location>
</feature>
<evidence type="ECO:0000256" key="2">
    <source>
        <dbReference type="ARBA" id="ARBA00023235"/>
    </source>
</evidence>
<comment type="subcellular location">
    <subcellularLocation>
        <location evidence="3">Cytoplasm</location>
    </subcellularLocation>
</comment>
<comment type="subunit">
    <text evidence="3">Homodimer.</text>
</comment>
<comment type="similarity">
    <text evidence="1 3">Belongs to the diaminopimelate epimerase family.</text>
</comment>
<dbReference type="OrthoDB" id="9805408at2"/>
<dbReference type="GO" id="GO:0005829">
    <property type="term" value="C:cytosol"/>
    <property type="evidence" value="ECO:0007669"/>
    <property type="project" value="TreeGrafter"/>
</dbReference>
<evidence type="ECO:0000256" key="1">
    <source>
        <dbReference type="ARBA" id="ARBA00010219"/>
    </source>
</evidence>
<dbReference type="NCBIfam" id="TIGR00652">
    <property type="entry name" value="DapF"/>
    <property type="match status" value="1"/>
</dbReference>
<comment type="pathway">
    <text evidence="3">Amino-acid biosynthesis; L-lysine biosynthesis via DAP pathway; DL-2,6-diaminopimelate from LL-2,6-diaminopimelate: step 1/1.</text>
</comment>
<feature type="active site" description="Proton acceptor" evidence="3">
    <location>
        <position position="197"/>
    </location>
</feature>
<dbReference type="EC" id="5.1.1.7" evidence="3 4"/>
<dbReference type="eggNOG" id="COG0253">
    <property type="taxonomic scope" value="Bacteria"/>
</dbReference>
<keyword evidence="6" id="KW-1185">Reference proteome</keyword>
<evidence type="ECO:0000313" key="6">
    <source>
        <dbReference type="Proteomes" id="UP000001635"/>
    </source>
</evidence>